<dbReference type="PANTHER" id="PTHR47020:SF1">
    <property type="entry name" value="HILLARIN"/>
    <property type="match status" value="1"/>
</dbReference>
<dbReference type="InterPro" id="IPR056564">
    <property type="entry name" value="Ig-like_KY"/>
</dbReference>
<evidence type="ECO:0000313" key="2">
    <source>
        <dbReference type="EMBL" id="KAK3606225.1"/>
    </source>
</evidence>
<reference evidence="2" key="1">
    <citation type="journal article" date="2021" name="Genome Biol. Evol.">
        <title>A High-Quality Reference Genome for a Parasitic Bivalve with Doubly Uniparental Inheritance (Bivalvia: Unionida).</title>
        <authorList>
            <person name="Smith C.H."/>
        </authorList>
    </citation>
    <scope>NUCLEOTIDE SEQUENCE</scope>
    <source>
        <strain evidence="2">CHS0354</strain>
    </source>
</reference>
<feature type="domain" description="KY-like immunoglobulin-like" evidence="1">
    <location>
        <begin position="286"/>
        <end position="413"/>
    </location>
</feature>
<organism evidence="2 3">
    <name type="scientific">Potamilus streckersoni</name>
    <dbReference type="NCBI Taxonomy" id="2493646"/>
    <lineage>
        <taxon>Eukaryota</taxon>
        <taxon>Metazoa</taxon>
        <taxon>Spiralia</taxon>
        <taxon>Lophotrochozoa</taxon>
        <taxon>Mollusca</taxon>
        <taxon>Bivalvia</taxon>
        <taxon>Autobranchia</taxon>
        <taxon>Heteroconchia</taxon>
        <taxon>Palaeoheterodonta</taxon>
        <taxon>Unionida</taxon>
        <taxon>Unionoidea</taxon>
        <taxon>Unionidae</taxon>
        <taxon>Ambleminae</taxon>
        <taxon>Lampsilini</taxon>
        <taxon>Potamilus</taxon>
    </lineage>
</organism>
<accession>A0AAE0WAG7</accession>
<comment type="caution">
    <text evidence="2">The sequence shown here is derived from an EMBL/GenBank/DDBJ whole genome shotgun (WGS) entry which is preliminary data.</text>
</comment>
<evidence type="ECO:0000313" key="3">
    <source>
        <dbReference type="Proteomes" id="UP001195483"/>
    </source>
</evidence>
<dbReference type="Pfam" id="PF23265">
    <property type="entry name" value="Ig-like_KY"/>
    <property type="match status" value="1"/>
</dbReference>
<proteinExistence type="predicted"/>
<dbReference type="Proteomes" id="UP001195483">
    <property type="component" value="Unassembled WGS sequence"/>
</dbReference>
<dbReference type="InterPro" id="IPR053041">
    <property type="entry name" value="Transglut-like_Superfamily_Mod"/>
</dbReference>
<gene>
    <name evidence="2" type="ORF">CHS0354_037898</name>
</gene>
<dbReference type="PANTHER" id="PTHR47020">
    <property type="entry name" value="HILLARIN"/>
    <property type="match status" value="1"/>
</dbReference>
<evidence type="ECO:0000259" key="1">
    <source>
        <dbReference type="Pfam" id="PF23265"/>
    </source>
</evidence>
<reference evidence="2" key="3">
    <citation type="submission" date="2023-05" db="EMBL/GenBank/DDBJ databases">
        <authorList>
            <person name="Smith C.H."/>
        </authorList>
    </citation>
    <scope>NUCLEOTIDE SEQUENCE</scope>
    <source>
        <strain evidence="2">CHS0354</strain>
        <tissue evidence="2">Mantle</tissue>
    </source>
</reference>
<protein>
    <recommendedName>
        <fullName evidence="1">KY-like immunoglobulin-like domain-containing protein</fullName>
    </recommendedName>
</protein>
<sequence>MGFFNSKLLAQIPAPINEDDTVSNDDETELASDFLHEIVIEEPIEVSVFLPGYQKPFPPPSSKEDIFNKDDNESIDSQARNVSDEKTYSYRELIDSLMTDLGTDLEKLRAIFVWLGHQDIENGDYSKVTSSETPKGYMKLMTEKKGRYASFSRCCVGWYSRIFDFSAAGLQCVIINGKGKSIAYQVGMTEEECHSLHITWNAVFFGGCWRLVFPHWAYKARVGYSEGYFVKVEEGGKVMTKRIPAFPGRSVRCLNEYYFLTNPEELIFMCFTDETEWQLLKSPWTLQMFLDVPYCEQSFFEEKVEITSESSCRIYTVDGECTLSFRENNKEMLFTYVLYYNEKESKTPISENFQLHRYVCMSYNESDVQFKVRFPQAGIYKFQLAGRRSSSKLKLCTFKIFRKEAKENCKPLPVTPSIGFGPTFEMENAGITAISHKSGIVPIKACKEIKHSFSMDNNVRIEIELIHNTISKEELRSCI</sequence>
<keyword evidence="3" id="KW-1185">Reference proteome</keyword>
<dbReference type="AlphaFoldDB" id="A0AAE0WAG7"/>
<name>A0AAE0WAG7_9BIVA</name>
<reference evidence="2" key="2">
    <citation type="journal article" date="2021" name="Genome Biol. Evol.">
        <title>Developing a high-quality reference genome for a parasitic bivalve with doubly uniparental inheritance (Bivalvia: Unionida).</title>
        <authorList>
            <person name="Smith C.H."/>
        </authorList>
    </citation>
    <scope>NUCLEOTIDE SEQUENCE</scope>
    <source>
        <strain evidence="2">CHS0354</strain>
        <tissue evidence="2">Mantle</tissue>
    </source>
</reference>
<dbReference type="EMBL" id="JAEAOA010002216">
    <property type="protein sequence ID" value="KAK3606225.1"/>
    <property type="molecule type" value="Genomic_DNA"/>
</dbReference>